<organism evidence="1 2">
    <name type="scientific">Rosistilla carotiformis</name>
    <dbReference type="NCBI Taxonomy" id="2528017"/>
    <lineage>
        <taxon>Bacteria</taxon>
        <taxon>Pseudomonadati</taxon>
        <taxon>Planctomycetota</taxon>
        <taxon>Planctomycetia</taxon>
        <taxon>Pirellulales</taxon>
        <taxon>Pirellulaceae</taxon>
        <taxon>Rosistilla</taxon>
    </lineage>
</organism>
<protein>
    <submittedName>
        <fullName evidence="1">Uncharacterized protein</fullName>
    </submittedName>
</protein>
<gene>
    <name evidence="1" type="ORF">Poly24_22800</name>
</gene>
<evidence type="ECO:0000313" key="1">
    <source>
        <dbReference type="EMBL" id="QDV68570.1"/>
    </source>
</evidence>
<evidence type="ECO:0000313" key="2">
    <source>
        <dbReference type="Proteomes" id="UP000315082"/>
    </source>
</evidence>
<name>A0A518JSQ3_9BACT</name>
<dbReference type="EMBL" id="CP036348">
    <property type="protein sequence ID" value="QDV68570.1"/>
    <property type="molecule type" value="Genomic_DNA"/>
</dbReference>
<proteinExistence type="predicted"/>
<sequence length="55" mass="6009">MGSMVEEKETRVRTDWRFSGETSAAVPAYHIPVPPTKTASIVAGRLVDFTQSNDA</sequence>
<keyword evidence="2" id="KW-1185">Reference proteome</keyword>
<dbReference type="Proteomes" id="UP000315082">
    <property type="component" value="Chromosome"/>
</dbReference>
<accession>A0A518JSQ3</accession>
<dbReference type="KEGG" id="rcf:Poly24_22800"/>
<reference evidence="1 2" key="1">
    <citation type="submission" date="2019-02" db="EMBL/GenBank/DDBJ databases">
        <title>Deep-cultivation of Planctomycetes and their phenomic and genomic characterization uncovers novel biology.</title>
        <authorList>
            <person name="Wiegand S."/>
            <person name="Jogler M."/>
            <person name="Boedeker C."/>
            <person name="Pinto D."/>
            <person name="Vollmers J."/>
            <person name="Rivas-Marin E."/>
            <person name="Kohn T."/>
            <person name="Peeters S.H."/>
            <person name="Heuer A."/>
            <person name="Rast P."/>
            <person name="Oberbeckmann S."/>
            <person name="Bunk B."/>
            <person name="Jeske O."/>
            <person name="Meyerdierks A."/>
            <person name="Storesund J.E."/>
            <person name="Kallscheuer N."/>
            <person name="Luecker S."/>
            <person name="Lage O.M."/>
            <person name="Pohl T."/>
            <person name="Merkel B.J."/>
            <person name="Hornburger P."/>
            <person name="Mueller R.-W."/>
            <person name="Bruemmer F."/>
            <person name="Labrenz M."/>
            <person name="Spormann A.M."/>
            <person name="Op den Camp H."/>
            <person name="Overmann J."/>
            <person name="Amann R."/>
            <person name="Jetten M.S.M."/>
            <person name="Mascher T."/>
            <person name="Medema M.H."/>
            <person name="Devos D.P."/>
            <person name="Kaster A.-K."/>
            <person name="Ovreas L."/>
            <person name="Rohde M."/>
            <person name="Galperin M.Y."/>
            <person name="Jogler C."/>
        </authorList>
    </citation>
    <scope>NUCLEOTIDE SEQUENCE [LARGE SCALE GENOMIC DNA]</scope>
    <source>
        <strain evidence="1 2">Poly24</strain>
    </source>
</reference>
<dbReference type="AlphaFoldDB" id="A0A518JSQ3"/>